<dbReference type="KEGG" id="maw:19250518"/>
<evidence type="ECO:0000256" key="1">
    <source>
        <dbReference type="SAM" id="MobiDB-lite"/>
    </source>
</evidence>
<gene>
    <name evidence="2" type="ORF">MAC_06207</name>
</gene>
<feature type="compositionally biased region" description="Basic and acidic residues" evidence="1">
    <location>
        <begin position="1"/>
        <end position="20"/>
    </location>
</feature>
<sequence length="728" mass="82908">MVLAKYDMEKSQQRLREEGFHPSVTSKTPEEVEKAWLARVEPLLKRPTRKEFIRKMGDFYKSPFAAPRCLTTAMLLLRYESKYVGAEKKPAHTGDNMLATMLNTADVGGEIANIIFQQGWKSVLNTAITSSTTWQAVANSAKIWDFNAACLRTDGSSGVMLVVAPECTIGELNITDASGPFGFDSSNSLSSWRGEALAAEDEIYSIMHLIHRRITDRNKAIGQNQEGQKIVPVDFMADEIVSAVGHIREPRGTWGSSQFVSNLQSQLFQPPAMFSADRLKKMLNSMSKQKAALQVLYFEKIPLLDRRMIAVILRECSNVRMVGIYDCPLIHFGDVLCLVDLIYEINRKRREAGLPEITALDFYPRYNHGTPFQSPNSATYGLTWGPHRLDIVQRGFFNITLKAFMKAKRMNLGLLFDKDKAFCEYLRRIPGPPLAVPTFLDALHRYMEAKDEGSKTTVIYDLLKPVRLGLCRRMESDWRNGYMRKMTEHLVFCSSCGYETLQEFYSGFARQSLPHQRVCAGCTLKRWLDEEDDHLKDYKKQALDTLYPNWNGKDFNHDAPMPRIAKSIIKLQSTISVRPYDNFTTVDSEGFIYTRQVMLDLLRDNKIHWDSLVNLPTLADLLNDSQAWTRLYGNCINLDVYRRAVRCVAEQDEQGKRNDSFLRSRFDGGMPDTAQELQPPSRVVADIPCHDIASAITLHARLTKKGWGAMEKPAGKRCNRAEYDDGFW</sequence>
<dbReference type="InParanoid" id="E9E8P9"/>
<dbReference type="OMA" id="CPLIHFG"/>
<dbReference type="HOGENOM" id="CLU_021593_0_0_1"/>
<evidence type="ECO:0000313" key="3">
    <source>
        <dbReference type="Proteomes" id="UP000002499"/>
    </source>
</evidence>
<dbReference type="EMBL" id="GL698522">
    <property type="protein sequence ID" value="EFY87721.1"/>
    <property type="molecule type" value="Genomic_DNA"/>
</dbReference>
<dbReference type="GeneID" id="19250518"/>
<dbReference type="AlphaFoldDB" id="E9E8P9"/>
<dbReference type="STRING" id="655827.E9E8P9"/>
<proteinExistence type="predicted"/>
<organism evidence="3">
    <name type="scientific">Metarhizium acridum (strain CQMa 102)</name>
    <dbReference type="NCBI Taxonomy" id="655827"/>
    <lineage>
        <taxon>Eukaryota</taxon>
        <taxon>Fungi</taxon>
        <taxon>Dikarya</taxon>
        <taxon>Ascomycota</taxon>
        <taxon>Pezizomycotina</taxon>
        <taxon>Sordariomycetes</taxon>
        <taxon>Hypocreomycetidae</taxon>
        <taxon>Hypocreales</taxon>
        <taxon>Clavicipitaceae</taxon>
        <taxon>Metarhizium</taxon>
    </lineage>
</organism>
<accession>E9E8P9</accession>
<keyword evidence="3" id="KW-1185">Reference proteome</keyword>
<feature type="region of interest" description="Disordered" evidence="1">
    <location>
        <begin position="1"/>
        <end position="26"/>
    </location>
</feature>
<dbReference type="eggNOG" id="ENOG502RIU6">
    <property type="taxonomic scope" value="Eukaryota"/>
</dbReference>
<name>E9E8P9_METAQ</name>
<evidence type="ECO:0000313" key="2">
    <source>
        <dbReference type="EMBL" id="EFY87721.1"/>
    </source>
</evidence>
<protein>
    <recommendedName>
        <fullName evidence="4">Ribosomal protein L36</fullName>
    </recommendedName>
</protein>
<reference evidence="2 3" key="1">
    <citation type="journal article" date="2011" name="PLoS Genet.">
        <title>Genome sequencing and comparative transcriptomics of the model entomopathogenic fungi Metarhizium anisopliae and M. acridum.</title>
        <authorList>
            <person name="Gao Q."/>
            <person name="Jin K."/>
            <person name="Ying S.H."/>
            <person name="Zhang Y."/>
            <person name="Xiao G."/>
            <person name="Shang Y."/>
            <person name="Duan Z."/>
            <person name="Hu X."/>
            <person name="Xie X.Q."/>
            <person name="Zhou G."/>
            <person name="Peng G."/>
            <person name="Luo Z."/>
            <person name="Huang W."/>
            <person name="Wang B."/>
            <person name="Fang W."/>
            <person name="Wang S."/>
            <person name="Zhong Y."/>
            <person name="Ma L.J."/>
            <person name="St Leger R.J."/>
            <person name="Zhao G.P."/>
            <person name="Pei Y."/>
            <person name="Feng M.G."/>
            <person name="Xia Y."/>
            <person name="Wang C."/>
        </authorList>
    </citation>
    <scope>NUCLEOTIDE SEQUENCE [LARGE SCALE GENOMIC DNA]</scope>
    <source>
        <strain evidence="2 3">CQMa 102</strain>
    </source>
</reference>
<dbReference type="Proteomes" id="UP000002499">
    <property type="component" value="Unassembled WGS sequence"/>
</dbReference>
<evidence type="ECO:0008006" key="4">
    <source>
        <dbReference type="Google" id="ProtNLM"/>
    </source>
</evidence>
<dbReference type="OrthoDB" id="5428138at2759"/>